<dbReference type="AlphaFoldDB" id="A0A8J5XUK0"/>
<organism evidence="2 3">
    <name type="scientific">Diacronema lutheri</name>
    <name type="common">Unicellular marine alga</name>
    <name type="synonym">Monochrysis lutheri</name>
    <dbReference type="NCBI Taxonomy" id="2081491"/>
    <lineage>
        <taxon>Eukaryota</taxon>
        <taxon>Haptista</taxon>
        <taxon>Haptophyta</taxon>
        <taxon>Pavlovophyceae</taxon>
        <taxon>Pavlovales</taxon>
        <taxon>Pavlovaceae</taxon>
        <taxon>Diacronema</taxon>
    </lineage>
</organism>
<dbReference type="EMBL" id="JAGTXO010000010">
    <property type="protein sequence ID" value="KAG8465700.1"/>
    <property type="molecule type" value="Genomic_DNA"/>
</dbReference>
<feature type="compositionally biased region" description="Basic and acidic residues" evidence="1">
    <location>
        <begin position="10"/>
        <end position="19"/>
    </location>
</feature>
<sequence>MSGAFAPRNELPRSPRPSDRVPVSESSPSTLEKVLHEKEARRAAEEEQRLKQLHDARVEHFGYRKRLLASAKGEYLDTALVLDWSAGAVELGKTFVHARNRRSSRAQTADAAAGEEDVPEPAMSLGELRQQWLEATCLLRSNLDTVEAFEQARTTVRNSLGFLDTLGAIAALNSGQLQGGTGTIFQELLKDLARCGVSGMMVDNLGDQGADVSFDDAARASALASALACRDRWALLLRQAHDVRCIVRIKLQDANDLKAAQYALECCSTCFQEISAHAKARGISLYTMAQVLEGDEE</sequence>
<proteinExistence type="predicted"/>
<reference evidence="2" key="1">
    <citation type="submission" date="2021-05" db="EMBL/GenBank/DDBJ databases">
        <title>The genome of the haptophyte Pavlova lutheri (Diacronema luteri, Pavlovales) - a model for lipid biosynthesis in eukaryotic algae.</title>
        <authorList>
            <person name="Hulatt C.J."/>
            <person name="Posewitz M.C."/>
        </authorList>
    </citation>
    <scope>NUCLEOTIDE SEQUENCE</scope>
    <source>
        <strain evidence="2">NIVA-4/92</strain>
    </source>
</reference>
<evidence type="ECO:0000256" key="1">
    <source>
        <dbReference type="SAM" id="MobiDB-lite"/>
    </source>
</evidence>
<gene>
    <name evidence="2" type="ORF">KFE25_003007</name>
</gene>
<dbReference type="OrthoDB" id="206160at2759"/>
<protein>
    <submittedName>
        <fullName evidence="2">Uncharacterized protein</fullName>
    </submittedName>
</protein>
<evidence type="ECO:0000313" key="3">
    <source>
        <dbReference type="Proteomes" id="UP000751190"/>
    </source>
</evidence>
<dbReference type="Proteomes" id="UP000751190">
    <property type="component" value="Unassembled WGS sequence"/>
</dbReference>
<accession>A0A8J5XUK0</accession>
<feature type="compositionally biased region" description="Low complexity" evidence="1">
    <location>
        <begin position="20"/>
        <end position="29"/>
    </location>
</feature>
<feature type="region of interest" description="Disordered" evidence="1">
    <location>
        <begin position="1"/>
        <end position="43"/>
    </location>
</feature>
<feature type="compositionally biased region" description="Basic and acidic residues" evidence="1">
    <location>
        <begin position="33"/>
        <end position="43"/>
    </location>
</feature>
<name>A0A8J5XUK0_DIALT</name>
<comment type="caution">
    <text evidence="2">The sequence shown here is derived from an EMBL/GenBank/DDBJ whole genome shotgun (WGS) entry which is preliminary data.</text>
</comment>
<keyword evidence="3" id="KW-1185">Reference proteome</keyword>
<evidence type="ECO:0000313" key="2">
    <source>
        <dbReference type="EMBL" id="KAG8465700.1"/>
    </source>
</evidence>